<evidence type="ECO:0000313" key="2">
    <source>
        <dbReference type="Proteomes" id="UP001152658"/>
    </source>
</evidence>
<protein>
    <submittedName>
        <fullName evidence="1">Uncharacterized protein</fullName>
    </submittedName>
</protein>
<keyword evidence="2" id="KW-1185">Reference proteome</keyword>
<organism evidence="1 2">
    <name type="scientific">Vibrio aestuarianus</name>
    <dbReference type="NCBI Taxonomy" id="28171"/>
    <lineage>
        <taxon>Bacteria</taxon>
        <taxon>Pseudomonadati</taxon>
        <taxon>Pseudomonadota</taxon>
        <taxon>Gammaproteobacteria</taxon>
        <taxon>Vibrionales</taxon>
        <taxon>Vibrionaceae</taxon>
        <taxon>Vibrio</taxon>
    </lineage>
</organism>
<dbReference type="Proteomes" id="UP001152658">
    <property type="component" value="Unassembled WGS sequence"/>
</dbReference>
<sequence>MTHVQFESLKSQLHHLTPQQLRSLQNEIQNSLKKSCDILLTDEEISVISSLFRNR</sequence>
<name>A0ABM9FIX3_9VIBR</name>
<accession>A0ABM9FIX3</accession>
<reference evidence="1" key="1">
    <citation type="submission" date="2022-06" db="EMBL/GenBank/DDBJ databases">
        <authorList>
            <person name="Goudenege D."/>
            <person name="Le Roux F."/>
        </authorList>
    </citation>
    <scope>NUCLEOTIDE SEQUENCE</scope>
    <source>
        <strain evidence="1">12-063</strain>
    </source>
</reference>
<gene>
    <name evidence="1" type="ORF">VAE063_1010117</name>
</gene>
<comment type="caution">
    <text evidence="1">The sequence shown here is derived from an EMBL/GenBank/DDBJ whole genome shotgun (WGS) entry which is preliminary data.</text>
</comment>
<evidence type="ECO:0000313" key="1">
    <source>
        <dbReference type="EMBL" id="CAH8196669.1"/>
    </source>
</evidence>
<dbReference type="EMBL" id="CALYLK010000002">
    <property type="protein sequence ID" value="CAH8196669.1"/>
    <property type="molecule type" value="Genomic_DNA"/>
</dbReference>
<proteinExistence type="predicted"/>